<dbReference type="InterPro" id="IPR029377">
    <property type="entry name" value="TMEM220"/>
</dbReference>
<dbReference type="PANTHER" id="PTHR34262">
    <property type="entry name" value="TRANSMEMBRANE PROTEIN 220"/>
    <property type="match status" value="1"/>
</dbReference>
<dbReference type="Pfam" id="PF15071">
    <property type="entry name" value="TMEM220"/>
    <property type="match status" value="1"/>
</dbReference>
<sequence>MLRLGLVVEMCRRSRVIAAAAAAVVVAARCCWVVRTGSRHCCVFEFQQQHRAATQRPNEEQLHPPHPDAMITASLPPTSPRKTGKINDPDAGIWMVGYGVPAVLVALIGLKPQVTETLPWRRVADLHVMISSAVIAMLGWALYKERVTQIFHQEEGREFSGLMLTAVWLLLCRHSGRGSVGMLRVSTAVAITVFPFVAWLYYHINKELRSNWPEHCKTAI</sequence>
<reference evidence="2" key="3">
    <citation type="submission" date="2025-09" db="UniProtKB">
        <authorList>
            <consortium name="Ensembl"/>
        </authorList>
    </citation>
    <scope>IDENTIFICATION</scope>
</reference>
<feature type="transmembrane region" description="Helical" evidence="1">
    <location>
        <begin position="91"/>
        <end position="110"/>
    </location>
</feature>
<dbReference type="Proteomes" id="UP000265040">
    <property type="component" value="Chromosome 8"/>
</dbReference>
<evidence type="ECO:0000313" key="3">
    <source>
        <dbReference type="Proteomes" id="UP000265040"/>
    </source>
</evidence>
<protein>
    <submittedName>
        <fullName evidence="2">Transmembrane protein 220</fullName>
    </submittedName>
</protein>
<reference evidence="2" key="2">
    <citation type="submission" date="2025-08" db="UniProtKB">
        <authorList>
            <consortium name="Ensembl"/>
        </authorList>
    </citation>
    <scope>IDENTIFICATION</scope>
</reference>
<evidence type="ECO:0000313" key="2">
    <source>
        <dbReference type="Ensembl" id="ENSATEP00000077538.1"/>
    </source>
</evidence>
<dbReference type="PANTHER" id="PTHR34262:SF1">
    <property type="entry name" value="TRANSMEMBRANE PROTEIN 220"/>
    <property type="match status" value="1"/>
</dbReference>
<keyword evidence="1" id="KW-0472">Membrane</keyword>
<keyword evidence="1" id="KW-1133">Transmembrane helix</keyword>
<dbReference type="Ensembl" id="ENSATET00000080217.1">
    <property type="protein sequence ID" value="ENSATEP00000077538.1"/>
    <property type="gene ID" value="ENSATEG00000020345.3"/>
</dbReference>
<dbReference type="GeneTree" id="ENSGT00940000168279"/>
<feature type="transmembrane region" description="Helical" evidence="1">
    <location>
        <begin position="122"/>
        <end position="143"/>
    </location>
</feature>
<accession>A0AAQ6IU55</accession>
<reference evidence="2 3" key="1">
    <citation type="submission" date="2021-04" db="EMBL/GenBank/DDBJ databases">
        <authorList>
            <consortium name="Wellcome Sanger Institute Data Sharing"/>
        </authorList>
    </citation>
    <scope>NUCLEOTIDE SEQUENCE [LARGE SCALE GENOMIC DNA]</scope>
</reference>
<organism evidence="2 3">
    <name type="scientific">Anabas testudineus</name>
    <name type="common">Climbing perch</name>
    <name type="synonym">Anthias testudineus</name>
    <dbReference type="NCBI Taxonomy" id="64144"/>
    <lineage>
        <taxon>Eukaryota</taxon>
        <taxon>Metazoa</taxon>
        <taxon>Chordata</taxon>
        <taxon>Craniata</taxon>
        <taxon>Vertebrata</taxon>
        <taxon>Euteleostomi</taxon>
        <taxon>Actinopterygii</taxon>
        <taxon>Neopterygii</taxon>
        <taxon>Teleostei</taxon>
        <taxon>Neoteleostei</taxon>
        <taxon>Acanthomorphata</taxon>
        <taxon>Anabantaria</taxon>
        <taxon>Anabantiformes</taxon>
        <taxon>Anabantoidei</taxon>
        <taxon>Anabantidae</taxon>
        <taxon>Anabas</taxon>
    </lineage>
</organism>
<dbReference type="AlphaFoldDB" id="A0AAQ6IU55"/>
<keyword evidence="1" id="KW-0812">Transmembrane</keyword>
<keyword evidence="3" id="KW-1185">Reference proteome</keyword>
<name>A0AAQ6IU55_ANATE</name>
<proteinExistence type="predicted"/>
<feature type="transmembrane region" description="Helical" evidence="1">
    <location>
        <begin position="183"/>
        <end position="202"/>
    </location>
</feature>
<evidence type="ECO:0000256" key="1">
    <source>
        <dbReference type="SAM" id="Phobius"/>
    </source>
</evidence>